<protein>
    <submittedName>
        <fullName evidence="2">Uncharacterized protein</fullName>
    </submittedName>
</protein>
<evidence type="ECO:0000313" key="1">
    <source>
        <dbReference type="EMBL" id="KAE9392123.1"/>
    </source>
</evidence>
<keyword evidence="3" id="KW-1185">Reference proteome</keyword>
<feature type="non-terminal residue" evidence="2">
    <location>
        <position position="1"/>
    </location>
</feature>
<organism evidence="2 3">
    <name type="scientific">Gymnopus androsaceus JB14</name>
    <dbReference type="NCBI Taxonomy" id="1447944"/>
    <lineage>
        <taxon>Eukaryota</taxon>
        <taxon>Fungi</taxon>
        <taxon>Dikarya</taxon>
        <taxon>Basidiomycota</taxon>
        <taxon>Agaricomycotina</taxon>
        <taxon>Agaricomycetes</taxon>
        <taxon>Agaricomycetidae</taxon>
        <taxon>Agaricales</taxon>
        <taxon>Marasmiineae</taxon>
        <taxon>Omphalotaceae</taxon>
        <taxon>Gymnopus</taxon>
    </lineage>
</organism>
<dbReference type="EMBL" id="ML769604">
    <property type="protein sequence ID" value="KAE9392123.1"/>
    <property type="molecule type" value="Genomic_DNA"/>
</dbReference>
<accession>A0A6A4H428</accession>
<dbReference type="EMBL" id="ML769604">
    <property type="protein sequence ID" value="KAE9392124.1"/>
    <property type="molecule type" value="Genomic_DNA"/>
</dbReference>
<gene>
    <name evidence="1" type="ORF">BT96DRAFT_924918</name>
    <name evidence="2" type="ORF">BT96DRAFT_924921</name>
</gene>
<evidence type="ECO:0000313" key="2">
    <source>
        <dbReference type="EMBL" id="KAE9392124.1"/>
    </source>
</evidence>
<name>A0A6A4H428_9AGAR</name>
<reference evidence="2" key="1">
    <citation type="journal article" date="2019" name="Environ. Microbiol.">
        <title>Fungal ecological strategies reflected in gene transcription - a case study of two litter decomposers.</title>
        <authorList>
            <person name="Barbi F."/>
            <person name="Kohler A."/>
            <person name="Barry K."/>
            <person name="Baskaran P."/>
            <person name="Daum C."/>
            <person name="Fauchery L."/>
            <person name="Ihrmark K."/>
            <person name="Kuo A."/>
            <person name="LaButti K."/>
            <person name="Lipzen A."/>
            <person name="Morin E."/>
            <person name="Grigoriev I.V."/>
            <person name="Henrissat B."/>
            <person name="Lindahl B."/>
            <person name="Martin F."/>
        </authorList>
    </citation>
    <scope>NUCLEOTIDE SEQUENCE</scope>
    <source>
        <strain evidence="2">JB14</strain>
    </source>
</reference>
<dbReference type="Proteomes" id="UP000799118">
    <property type="component" value="Unassembled WGS sequence"/>
</dbReference>
<proteinExistence type="predicted"/>
<evidence type="ECO:0000313" key="3">
    <source>
        <dbReference type="Proteomes" id="UP000799118"/>
    </source>
</evidence>
<dbReference type="AlphaFoldDB" id="A0A6A4H428"/>
<sequence length="61" mass="6961">LLCNLDISEQILGNMVAEVNSALNPAWKLPKPMYACEFIIIFNSLERHVPRTRGTRTRATF</sequence>